<dbReference type="InterPro" id="IPR040521">
    <property type="entry name" value="KDZ"/>
</dbReference>
<reference evidence="2" key="1">
    <citation type="journal article" date="2020" name="Nat. Commun.">
        <title>Large-scale genome sequencing of mycorrhizal fungi provides insights into the early evolution of symbiotic traits.</title>
        <authorList>
            <person name="Miyauchi S."/>
            <person name="Kiss E."/>
            <person name="Kuo A."/>
            <person name="Drula E."/>
            <person name="Kohler A."/>
            <person name="Sanchez-Garcia M."/>
            <person name="Morin E."/>
            <person name="Andreopoulos B."/>
            <person name="Barry K.W."/>
            <person name="Bonito G."/>
            <person name="Buee M."/>
            <person name="Carver A."/>
            <person name="Chen C."/>
            <person name="Cichocki N."/>
            <person name="Clum A."/>
            <person name="Culley D."/>
            <person name="Crous P.W."/>
            <person name="Fauchery L."/>
            <person name="Girlanda M."/>
            <person name="Hayes R.D."/>
            <person name="Keri Z."/>
            <person name="LaButti K."/>
            <person name="Lipzen A."/>
            <person name="Lombard V."/>
            <person name="Magnuson J."/>
            <person name="Maillard F."/>
            <person name="Murat C."/>
            <person name="Nolan M."/>
            <person name="Ohm R.A."/>
            <person name="Pangilinan J."/>
            <person name="Pereira M.F."/>
            <person name="Perotto S."/>
            <person name="Peter M."/>
            <person name="Pfister S."/>
            <person name="Riley R."/>
            <person name="Sitrit Y."/>
            <person name="Stielow J.B."/>
            <person name="Szollosi G."/>
            <person name="Zifcakova L."/>
            <person name="Stursova M."/>
            <person name="Spatafora J.W."/>
            <person name="Tedersoo L."/>
            <person name="Vaario L.M."/>
            <person name="Yamada A."/>
            <person name="Yan M."/>
            <person name="Wang P."/>
            <person name="Xu J."/>
            <person name="Bruns T."/>
            <person name="Baldrian P."/>
            <person name="Vilgalys R."/>
            <person name="Dunand C."/>
            <person name="Henrissat B."/>
            <person name="Grigoriev I.V."/>
            <person name="Hibbett D."/>
            <person name="Nagy L.G."/>
            <person name="Martin F.M."/>
        </authorList>
    </citation>
    <scope>NUCLEOTIDE SEQUENCE</scope>
    <source>
        <strain evidence="2">UP504</strain>
    </source>
</reference>
<dbReference type="Proteomes" id="UP000886523">
    <property type="component" value="Unassembled WGS sequence"/>
</dbReference>
<feature type="compositionally biased region" description="Acidic residues" evidence="1">
    <location>
        <begin position="743"/>
        <end position="756"/>
    </location>
</feature>
<evidence type="ECO:0000313" key="3">
    <source>
        <dbReference type="Proteomes" id="UP000886523"/>
    </source>
</evidence>
<feature type="region of interest" description="Disordered" evidence="1">
    <location>
        <begin position="721"/>
        <end position="760"/>
    </location>
</feature>
<dbReference type="OrthoDB" id="3364670at2759"/>
<accession>A0A9P6B9H1</accession>
<gene>
    <name evidence="2" type="ORF">BS47DRAFT_1387545</name>
</gene>
<feature type="region of interest" description="Disordered" evidence="1">
    <location>
        <begin position="109"/>
        <end position="132"/>
    </location>
</feature>
<feature type="region of interest" description="Disordered" evidence="1">
    <location>
        <begin position="37"/>
        <end position="61"/>
    </location>
</feature>
<dbReference type="Pfam" id="PF18758">
    <property type="entry name" value="KDZ"/>
    <property type="match status" value="1"/>
</dbReference>
<feature type="region of interest" description="Disordered" evidence="1">
    <location>
        <begin position="149"/>
        <end position="179"/>
    </location>
</feature>
<comment type="caution">
    <text evidence="2">The sequence shown here is derived from an EMBL/GenBank/DDBJ whole genome shotgun (WGS) entry which is preliminary data.</text>
</comment>
<dbReference type="EMBL" id="MU128913">
    <property type="protein sequence ID" value="KAF9520213.1"/>
    <property type="molecule type" value="Genomic_DNA"/>
</dbReference>
<dbReference type="AlphaFoldDB" id="A0A9P6B9H1"/>
<dbReference type="PANTHER" id="PTHR33096">
    <property type="entry name" value="CXC2 DOMAIN-CONTAINING PROTEIN"/>
    <property type="match status" value="1"/>
</dbReference>
<keyword evidence="3" id="KW-1185">Reference proteome</keyword>
<evidence type="ECO:0000313" key="2">
    <source>
        <dbReference type="EMBL" id="KAF9520213.1"/>
    </source>
</evidence>
<feature type="compositionally biased region" description="Basic and acidic residues" evidence="1">
    <location>
        <begin position="166"/>
        <end position="179"/>
    </location>
</feature>
<protein>
    <recommendedName>
        <fullName evidence="4">CxC1-like cysteine cluster associated with KDZ transposases domain-containing protein</fullName>
    </recommendedName>
</protein>
<dbReference type="PANTHER" id="PTHR33096:SF1">
    <property type="entry name" value="CXC1-LIKE CYSTEINE CLUSTER ASSOCIATED WITH KDZ TRANSPOSASES DOMAIN-CONTAINING PROTEIN"/>
    <property type="match status" value="1"/>
</dbReference>
<name>A0A9P6B9H1_9AGAM</name>
<sequence length="797" mass="89721">MSEVIPLPKIDVITPITHWLYVSALSSDGLTIRKPTASQSVPTVSHGDLPSTDVPNLDPPRNPHLTPSDYIRSRCPLCAGAGSQTTGSKLPELFICIDACFALRRNKDYDRRPGHKKQPGVQDPRIVAPGTRKVPRSFLEAWKARVEAARSMQHEGNNAKAPRRSNKGEYAPHDDHGDAIEPGLRVPNSSLDSCGESFVAANGNRIKTPGDHFSDTGVIAAFYAFALIDAVMAELPEHWQVGILYDIGCQIHRSALKWDLLPQWMPRIIFAISVFHAYSHQWVCQLWYHPRKGDVWGLTDGEGCEHLWSDLQRLIPNLRVSRYHRRLFILDLQIEHLDDVKLSQAGIWLERHVKSTMECLFLAQQKRSAIIYSDKYLRAQFEEQRAYQSRPLERQSKKKGFHAVEKILAVRQRINVARDLVRALQQQLVTAPVVDSIASRNEIGKIMSTIAEQEKVISHLSKQDEDMMATLQLGDPVSFKQLQKMKHHTWFEHQLNMHALKAQIIARVCKKNFETHNLTGAFRIKAVDHSTLQHTSRAIKHRYQSVKGLVAEYNKHRESMKKLRGRQGIPRNALIPPSIDMKGLFSLDVDNDIWQDIGLADDEFDGDVLPWLGDEMVRNGIRLVQDIANCQDELKLCWRERHSLEHWFDEESAAMMTLLNSSTDSDVKFFLLERLQVVCNLGQTWGQSLDALVISDAMAPSLPAQHPLSHSVGLLAEQIQAPAHARPQQSDRPRKLDSNGIESDVDSSDDDEDLELEPAPVLADMDILAASDLICQQCSDDGASDAGSSDWGSSIDS</sequence>
<organism evidence="2 3">
    <name type="scientific">Hydnum rufescens UP504</name>
    <dbReference type="NCBI Taxonomy" id="1448309"/>
    <lineage>
        <taxon>Eukaryota</taxon>
        <taxon>Fungi</taxon>
        <taxon>Dikarya</taxon>
        <taxon>Basidiomycota</taxon>
        <taxon>Agaricomycotina</taxon>
        <taxon>Agaricomycetes</taxon>
        <taxon>Cantharellales</taxon>
        <taxon>Hydnaceae</taxon>
        <taxon>Hydnum</taxon>
    </lineage>
</organism>
<evidence type="ECO:0008006" key="4">
    <source>
        <dbReference type="Google" id="ProtNLM"/>
    </source>
</evidence>
<proteinExistence type="predicted"/>
<evidence type="ECO:0000256" key="1">
    <source>
        <dbReference type="SAM" id="MobiDB-lite"/>
    </source>
</evidence>